<evidence type="ECO:0000313" key="2">
    <source>
        <dbReference type="Proteomes" id="UP000037566"/>
    </source>
</evidence>
<proteinExistence type="predicted"/>
<accession>A0A0M0ECJ3</accession>
<evidence type="ECO:0000313" key="1">
    <source>
        <dbReference type="EMBL" id="KON62984.1"/>
    </source>
</evidence>
<dbReference type="Proteomes" id="UP000037566">
    <property type="component" value="Unassembled WGS sequence"/>
</dbReference>
<dbReference type="AlphaFoldDB" id="A0A0M0ECJ3"/>
<dbReference type="STRING" id="33995.KOEU_35170"/>
<keyword evidence="2" id="KW-1185">Reference proteome</keyword>
<sequence>MVCGRAVRLFHAVHAASMMCSMPLNTVLDSQLARRNCQIFSTGFSSGVIGRLRPPYE</sequence>
<protein>
    <submittedName>
        <fullName evidence="1">Uncharacterized protein</fullName>
    </submittedName>
</protein>
<comment type="caution">
    <text evidence="1">The sequence shown here is derived from an EMBL/GenBank/DDBJ whole genome shotgun (WGS) entry which is preliminary data.</text>
</comment>
<gene>
    <name evidence="1" type="ORF">KOEU_35170</name>
</gene>
<dbReference type="EMBL" id="LHUQ01000050">
    <property type="protein sequence ID" value="KON62984.1"/>
    <property type="molecule type" value="Genomic_DNA"/>
</dbReference>
<organism evidence="1 2">
    <name type="scientific">Komagataeibacter europaeus</name>
    <name type="common">Gluconacetobacter europaeus</name>
    <dbReference type="NCBI Taxonomy" id="33995"/>
    <lineage>
        <taxon>Bacteria</taxon>
        <taxon>Pseudomonadati</taxon>
        <taxon>Pseudomonadota</taxon>
        <taxon>Alphaproteobacteria</taxon>
        <taxon>Acetobacterales</taxon>
        <taxon>Acetobacteraceae</taxon>
        <taxon>Komagataeibacter</taxon>
    </lineage>
</organism>
<reference evidence="1" key="1">
    <citation type="submission" date="2015-08" db="EMBL/GenBank/DDBJ databases">
        <title>Draft genome sequence of Komagataeibacter europaeus CECT 8546 a cellulose producer strain from vinegar produced by the traditional method.</title>
        <authorList>
            <person name="Poehlein A."/>
            <person name="Valera M.J."/>
            <person name="Haack F.S."/>
            <person name="Mas A."/>
            <person name="Daniel R."/>
            <person name="Streit W.R."/>
            <person name="Mateo E."/>
        </authorList>
    </citation>
    <scope>NUCLEOTIDE SEQUENCE [LARGE SCALE GENOMIC DNA]</scope>
    <source>
        <strain evidence="1">CECT 8546</strain>
    </source>
</reference>
<name>A0A0M0ECJ3_KOMEU</name>